<keyword evidence="2" id="KW-1133">Transmembrane helix</keyword>
<sequence>MRQSRRPHMIALVAGLMFVFSAFYLGRIFVPGCGIRLSNNDAPQLHLKDEGTLATLSGGSQDMSLSRYYRSERRDAGYPGALSTLNPREVYSRIMVVPRMSTESISWIDEELPGLRTIHYTANDVLAPHHPPMNKGHEVVVYLSFILEHYETLPDVVIFMHAHRYSHHNSELLDFDAVQMLKRLSSEHVVRHGYVNMRCDWSPGCPEWLHPGAGHELLEKQEEVVLSEVWRELFPERSLPRTLAQPCCAQFAVSRKAIRSMPKSRFVFFRDWILRTPLNDYVSGRIWEYCWQSLFAGQSTFCPNEHVCHCDGFGVCFNGQEKFQAYKQLQRESRRYRYEFDLHQPPQPESLRAQGLGEQVLGETGIQSDLRRSLSVHQRILAIEKESEARKTEALERGDSLQSNGSKAQAG</sequence>
<feature type="compositionally biased region" description="Basic and acidic residues" evidence="1">
    <location>
        <begin position="387"/>
        <end position="399"/>
    </location>
</feature>
<dbReference type="Proteomes" id="UP001161017">
    <property type="component" value="Unassembled WGS sequence"/>
</dbReference>
<proteinExistence type="predicted"/>
<feature type="transmembrane region" description="Helical" evidence="2">
    <location>
        <begin position="9"/>
        <end position="30"/>
    </location>
</feature>
<dbReference type="InterPro" id="IPR021838">
    <property type="entry name" value="DUF3431"/>
</dbReference>
<name>A0AA43QM74_9LECA</name>
<evidence type="ECO:0000256" key="1">
    <source>
        <dbReference type="SAM" id="MobiDB-lite"/>
    </source>
</evidence>
<dbReference type="AlphaFoldDB" id="A0AA43QM74"/>
<evidence type="ECO:0000313" key="4">
    <source>
        <dbReference type="Proteomes" id="UP001161017"/>
    </source>
</evidence>
<dbReference type="EMBL" id="JAPUFD010000007">
    <property type="protein sequence ID" value="MDI1488437.1"/>
    <property type="molecule type" value="Genomic_DNA"/>
</dbReference>
<dbReference type="PANTHER" id="PTHR37490:SF3">
    <property type="entry name" value="DUF3431 DOMAIN CONTAINING PROTEIN"/>
    <property type="match status" value="1"/>
</dbReference>
<accession>A0AA43QM74</accession>
<keyword evidence="2" id="KW-0472">Membrane</keyword>
<dbReference type="Pfam" id="PF11913">
    <property type="entry name" value="DUF3431"/>
    <property type="match status" value="1"/>
</dbReference>
<organism evidence="3 4">
    <name type="scientific">Ramalina farinacea</name>
    <dbReference type="NCBI Taxonomy" id="258253"/>
    <lineage>
        <taxon>Eukaryota</taxon>
        <taxon>Fungi</taxon>
        <taxon>Dikarya</taxon>
        <taxon>Ascomycota</taxon>
        <taxon>Pezizomycotina</taxon>
        <taxon>Lecanoromycetes</taxon>
        <taxon>OSLEUM clade</taxon>
        <taxon>Lecanoromycetidae</taxon>
        <taxon>Lecanorales</taxon>
        <taxon>Lecanorineae</taxon>
        <taxon>Ramalinaceae</taxon>
        <taxon>Ramalina</taxon>
    </lineage>
</organism>
<keyword evidence="2" id="KW-0812">Transmembrane</keyword>
<dbReference type="PANTHER" id="PTHR37490">
    <property type="entry name" value="EXPRESSED PROTEIN"/>
    <property type="match status" value="1"/>
</dbReference>
<feature type="region of interest" description="Disordered" evidence="1">
    <location>
        <begin position="387"/>
        <end position="411"/>
    </location>
</feature>
<gene>
    <name evidence="3" type="ORF">OHK93_007712</name>
</gene>
<evidence type="ECO:0000313" key="3">
    <source>
        <dbReference type="EMBL" id="MDI1488437.1"/>
    </source>
</evidence>
<keyword evidence="4" id="KW-1185">Reference proteome</keyword>
<comment type="caution">
    <text evidence="3">The sequence shown here is derived from an EMBL/GenBank/DDBJ whole genome shotgun (WGS) entry which is preliminary data.</text>
</comment>
<feature type="compositionally biased region" description="Polar residues" evidence="1">
    <location>
        <begin position="400"/>
        <end position="411"/>
    </location>
</feature>
<evidence type="ECO:0000256" key="2">
    <source>
        <dbReference type="SAM" id="Phobius"/>
    </source>
</evidence>
<protein>
    <submittedName>
        <fullName evidence="3">Uncharacterized protein</fullName>
    </submittedName>
</protein>
<reference evidence="3" key="1">
    <citation type="journal article" date="2023" name="Genome Biol. Evol.">
        <title>First Whole Genome Sequence and Flow Cytometry Genome Size Data for the Lichen-Forming Fungus Ramalina farinacea (Ascomycota).</title>
        <authorList>
            <person name="Llewellyn T."/>
            <person name="Mian S."/>
            <person name="Hill R."/>
            <person name="Leitch I.J."/>
            <person name="Gaya E."/>
        </authorList>
    </citation>
    <scope>NUCLEOTIDE SEQUENCE</scope>
    <source>
        <strain evidence="3">LIQ254RAFAR</strain>
    </source>
</reference>